<dbReference type="SUPFAM" id="SSF49464">
    <property type="entry name" value="Carboxypeptidase regulatory domain-like"/>
    <property type="match status" value="1"/>
</dbReference>
<dbReference type="AlphaFoldDB" id="A0A506PNS5"/>
<keyword evidence="11" id="KW-1185">Reference proteome</keyword>
<keyword evidence="2 8" id="KW-0813">Transport</keyword>
<dbReference type="RefSeq" id="WP_140988576.1">
    <property type="nucleotide sequence ID" value="NZ_VHIQ01000001.1"/>
</dbReference>
<keyword evidence="3 8" id="KW-1134">Transmembrane beta strand</keyword>
<evidence type="ECO:0000256" key="2">
    <source>
        <dbReference type="ARBA" id="ARBA00022448"/>
    </source>
</evidence>
<dbReference type="PANTHER" id="PTHR30069:SF29">
    <property type="entry name" value="HEMOGLOBIN AND HEMOGLOBIN-HAPTOGLOBIN-BINDING PROTEIN 1-RELATED"/>
    <property type="match status" value="1"/>
</dbReference>
<dbReference type="NCBIfam" id="TIGR04056">
    <property type="entry name" value="OMP_RagA_SusC"/>
    <property type="match status" value="1"/>
</dbReference>
<evidence type="ECO:0000256" key="1">
    <source>
        <dbReference type="ARBA" id="ARBA00004571"/>
    </source>
</evidence>
<accession>A0A506PNS5</accession>
<evidence type="ECO:0000256" key="5">
    <source>
        <dbReference type="ARBA" id="ARBA00022729"/>
    </source>
</evidence>
<dbReference type="Proteomes" id="UP000317332">
    <property type="component" value="Unassembled WGS sequence"/>
</dbReference>
<protein>
    <submittedName>
        <fullName evidence="10">TonB-dependent receptor</fullName>
    </submittedName>
</protein>
<dbReference type="InterPro" id="IPR008969">
    <property type="entry name" value="CarboxyPept-like_regulatory"/>
</dbReference>
<dbReference type="InterPro" id="IPR023997">
    <property type="entry name" value="TonB-dep_OMP_SusC/RagA_CS"/>
</dbReference>
<reference evidence="10 11" key="1">
    <citation type="submission" date="2019-06" db="EMBL/GenBank/DDBJ databases">
        <title>Flavobacteriaceae Paucihalobacterium erythroidium CWB-1, complete genome.</title>
        <authorList>
            <person name="Wu S."/>
        </authorList>
    </citation>
    <scope>NUCLEOTIDE SEQUENCE [LARGE SCALE GENOMIC DNA]</scope>
    <source>
        <strain evidence="10 11">CWB-1</strain>
    </source>
</reference>
<dbReference type="Gene3D" id="2.40.170.20">
    <property type="entry name" value="TonB-dependent receptor, beta-barrel domain"/>
    <property type="match status" value="1"/>
</dbReference>
<dbReference type="GO" id="GO:0044718">
    <property type="term" value="P:siderophore transmembrane transport"/>
    <property type="evidence" value="ECO:0007669"/>
    <property type="project" value="TreeGrafter"/>
</dbReference>
<dbReference type="Gene3D" id="2.170.130.10">
    <property type="entry name" value="TonB-dependent receptor, plug domain"/>
    <property type="match status" value="1"/>
</dbReference>
<evidence type="ECO:0000313" key="10">
    <source>
        <dbReference type="EMBL" id="TPV35566.1"/>
    </source>
</evidence>
<comment type="subcellular location">
    <subcellularLocation>
        <location evidence="1 8">Cell outer membrane</location>
        <topology evidence="1 8">Multi-pass membrane protein</topology>
    </subcellularLocation>
</comment>
<evidence type="ECO:0000256" key="4">
    <source>
        <dbReference type="ARBA" id="ARBA00022692"/>
    </source>
</evidence>
<keyword evidence="4 8" id="KW-0812">Transmembrane</keyword>
<dbReference type="PROSITE" id="PS52016">
    <property type="entry name" value="TONB_DEPENDENT_REC_3"/>
    <property type="match status" value="1"/>
</dbReference>
<dbReference type="InterPro" id="IPR036942">
    <property type="entry name" value="Beta-barrel_TonB_sf"/>
</dbReference>
<dbReference type="GO" id="GO:0009279">
    <property type="term" value="C:cell outer membrane"/>
    <property type="evidence" value="ECO:0007669"/>
    <property type="project" value="UniProtKB-SubCell"/>
</dbReference>
<evidence type="ECO:0000256" key="3">
    <source>
        <dbReference type="ARBA" id="ARBA00022452"/>
    </source>
</evidence>
<evidence type="ECO:0000259" key="9">
    <source>
        <dbReference type="Pfam" id="PF07715"/>
    </source>
</evidence>
<dbReference type="OrthoDB" id="9768177at2"/>
<keyword evidence="10" id="KW-0675">Receptor</keyword>
<evidence type="ECO:0000313" key="11">
    <source>
        <dbReference type="Proteomes" id="UP000317332"/>
    </source>
</evidence>
<sequence length="1114" mass="126417">MKIKLIKSRSFIISSLLHTSMRAIVFLLCTTVFSLNPTDSFSQEKVTIEADMVISIDEVFNLIQDQTVYRFLYPQDLFINSPKVALKKGTIEISSLLEKCFSGKDIKFKLSENNTIIIEKSEQQTTVNNTPQKLLVSGVVVEQNGQPLPGANILEKGTTNGTQTDIDGQFNLTVKDNSSTLVVSYIGYLTKEIVVNENTNFNIVLEESRASLEEVVVVGYGRQKKVTLTGAVSDIRTEEIKESKTANLANNLTGRIPGLVINARGGEPGSDQIDVRIRGIGTTGNTQPLYVIDGVPSRGSFERLNPDDIESISVLKDASAAIYGAQAANGVILVTTKRGKTGEPVFNYNMHYSLAQPTRRPHLMNAYQYLTWVDEINERNNRPQEFQDIIRQYRDGSIDRTKWGDTDWWDVVTDNWTPQVQHAINVSGGSENTQYYISGQYLNQDAIYVGDAYGYKQYNIRSNIDTRLGKNIKMGLDLAARIGDNNRPTLNTDGLVRQVFVQPPFEFPYFENGLIRKTSAGNPISLVNGDSGSKRTQTKKFDSKFALRWELPFITQGLYLDTYATVDFYTTTRKDLSKPFDQYEFDEESGEYINLKFQTGTINLFQQYSEELNQLFHFKIGYDKSYGKHSISSFVAYEQFKQEGEFIFASRQNLISEDIPFLFSGADENQNNGGRGYQSARQNFFGKINYNFDDKYLVDVTMRYDGSSNFAKGNRFGFFPAASLGWRVSEEDFFNSELITELKIRTSWGLLGNDRVNNFQFLQIYNIGNSYIFGEDPQRYNGLSPGTTPNPNITWETSQKLNFGVDFRLRNRLLEGSVDVFYERRSDILAPRNASIPVYAGLTLPDENIGKVSNRGVEIQLNHQNTINDFSYNFGGQFTFAESRIIFIDEPPNVPDWQRRTGRPVDFILIYEANGIYNNQEEIDNSVSFPDAQPGDVRIVDQNGDGVLNEQDQIILENSPTPKIVYGFTMGLDWKNLSLNVLFQGQALAQTIYRPFDINQQSQFYEERWRSEIRTPNATFPGAFDTASSSFREVSTVWIRNNSFLRLKNVDISYSLNKKWLEPLGLDSFRFFVSGHNLLILFDNVKINDPESVSSTGWFYPQQLLLTAGFNVTF</sequence>
<comment type="similarity">
    <text evidence="8">Belongs to the TonB-dependent receptor family.</text>
</comment>
<dbReference type="PANTHER" id="PTHR30069">
    <property type="entry name" value="TONB-DEPENDENT OUTER MEMBRANE RECEPTOR"/>
    <property type="match status" value="1"/>
</dbReference>
<evidence type="ECO:0000256" key="8">
    <source>
        <dbReference type="PROSITE-ProRule" id="PRU01360"/>
    </source>
</evidence>
<keyword evidence="6 8" id="KW-0472">Membrane</keyword>
<dbReference type="Pfam" id="PF07715">
    <property type="entry name" value="Plug"/>
    <property type="match status" value="1"/>
</dbReference>
<dbReference type="InterPro" id="IPR012910">
    <property type="entry name" value="Plug_dom"/>
</dbReference>
<organism evidence="10 11">
    <name type="scientific">Paucihalobacter ruber</name>
    <dbReference type="NCBI Taxonomy" id="2567861"/>
    <lineage>
        <taxon>Bacteria</taxon>
        <taxon>Pseudomonadati</taxon>
        <taxon>Bacteroidota</taxon>
        <taxon>Flavobacteriia</taxon>
        <taxon>Flavobacteriales</taxon>
        <taxon>Flavobacteriaceae</taxon>
        <taxon>Paucihalobacter</taxon>
    </lineage>
</organism>
<dbReference type="InterPro" id="IPR037066">
    <property type="entry name" value="Plug_dom_sf"/>
</dbReference>
<proteinExistence type="inferred from homology"/>
<dbReference type="InterPro" id="IPR039426">
    <property type="entry name" value="TonB-dep_rcpt-like"/>
</dbReference>
<dbReference type="GO" id="GO:0015344">
    <property type="term" value="F:siderophore uptake transmembrane transporter activity"/>
    <property type="evidence" value="ECO:0007669"/>
    <property type="project" value="TreeGrafter"/>
</dbReference>
<evidence type="ECO:0000256" key="7">
    <source>
        <dbReference type="ARBA" id="ARBA00023237"/>
    </source>
</evidence>
<feature type="domain" description="TonB-dependent receptor plug" evidence="9">
    <location>
        <begin position="225"/>
        <end position="331"/>
    </location>
</feature>
<dbReference type="EMBL" id="VHIQ01000001">
    <property type="protein sequence ID" value="TPV35566.1"/>
    <property type="molecule type" value="Genomic_DNA"/>
</dbReference>
<name>A0A506PNS5_9FLAO</name>
<dbReference type="FunFam" id="2.170.130.10:FF:000003">
    <property type="entry name" value="SusC/RagA family TonB-linked outer membrane protein"/>
    <property type="match status" value="1"/>
</dbReference>
<dbReference type="Gene3D" id="2.60.40.1120">
    <property type="entry name" value="Carboxypeptidase-like, regulatory domain"/>
    <property type="match status" value="1"/>
</dbReference>
<dbReference type="SUPFAM" id="SSF56935">
    <property type="entry name" value="Porins"/>
    <property type="match status" value="1"/>
</dbReference>
<keyword evidence="5" id="KW-0732">Signal</keyword>
<keyword evidence="7 8" id="KW-0998">Cell outer membrane</keyword>
<dbReference type="NCBIfam" id="TIGR04057">
    <property type="entry name" value="SusC_RagA_signa"/>
    <property type="match status" value="1"/>
</dbReference>
<dbReference type="Pfam" id="PF13715">
    <property type="entry name" value="CarbopepD_reg_2"/>
    <property type="match status" value="1"/>
</dbReference>
<dbReference type="InterPro" id="IPR023996">
    <property type="entry name" value="TonB-dep_OMP_SusC/RagA"/>
</dbReference>
<dbReference type="FunFam" id="2.60.40.1120:FF:000003">
    <property type="entry name" value="Outer membrane protein Omp121"/>
    <property type="match status" value="1"/>
</dbReference>
<evidence type="ECO:0000256" key="6">
    <source>
        <dbReference type="ARBA" id="ARBA00023136"/>
    </source>
</evidence>
<comment type="caution">
    <text evidence="10">The sequence shown here is derived from an EMBL/GenBank/DDBJ whole genome shotgun (WGS) entry which is preliminary data.</text>
</comment>
<gene>
    <name evidence="10" type="ORF">FJ651_01240</name>
</gene>